<gene>
    <name evidence="3" type="ORF">CEUSTIGMA_g10681.t1</name>
</gene>
<evidence type="ECO:0000313" key="4">
    <source>
        <dbReference type="Proteomes" id="UP000232323"/>
    </source>
</evidence>
<accession>A0A250XJJ5</accession>
<dbReference type="Proteomes" id="UP000232323">
    <property type="component" value="Unassembled WGS sequence"/>
</dbReference>
<dbReference type="InterPro" id="IPR000668">
    <property type="entry name" value="Peptidase_C1A_C"/>
</dbReference>
<feature type="domain" description="Peptidase C1A papain C-terminal" evidence="2">
    <location>
        <begin position="333"/>
        <end position="410"/>
    </location>
</feature>
<dbReference type="InterPro" id="IPR025660">
    <property type="entry name" value="Pept_his_AS"/>
</dbReference>
<keyword evidence="4" id="KW-1185">Reference proteome</keyword>
<feature type="chain" id="PRO_5012287095" description="Peptidase C1A papain C-terminal domain-containing protein" evidence="1">
    <location>
        <begin position="23"/>
        <end position="414"/>
    </location>
</feature>
<dbReference type="GO" id="GO:0006508">
    <property type="term" value="P:proteolysis"/>
    <property type="evidence" value="ECO:0007669"/>
    <property type="project" value="InterPro"/>
</dbReference>
<keyword evidence="1" id="KW-0732">Signal</keyword>
<proteinExistence type="predicted"/>
<dbReference type="InterPro" id="IPR038765">
    <property type="entry name" value="Papain-like_cys_pep_sf"/>
</dbReference>
<organism evidence="3 4">
    <name type="scientific">Chlamydomonas eustigma</name>
    <dbReference type="NCBI Taxonomy" id="1157962"/>
    <lineage>
        <taxon>Eukaryota</taxon>
        <taxon>Viridiplantae</taxon>
        <taxon>Chlorophyta</taxon>
        <taxon>core chlorophytes</taxon>
        <taxon>Chlorophyceae</taxon>
        <taxon>CS clade</taxon>
        <taxon>Chlamydomonadales</taxon>
        <taxon>Chlamydomonadaceae</taxon>
        <taxon>Chlamydomonas</taxon>
    </lineage>
</organism>
<protein>
    <recommendedName>
        <fullName evidence="2">Peptidase C1A papain C-terminal domain-containing protein</fullName>
    </recommendedName>
</protein>
<dbReference type="Gene3D" id="3.90.70.10">
    <property type="entry name" value="Cysteine proteinases"/>
    <property type="match status" value="1"/>
</dbReference>
<comment type="caution">
    <text evidence="3">The sequence shown here is derived from an EMBL/GenBank/DDBJ whole genome shotgun (WGS) entry which is preliminary data.</text>
</comment>
<dbReference type="GO" id="GO:0008234">
    <property type="term" value="F:cysteine-type peptidase activity"/>
    <property type="evidence" value="ECO:0007669"/>
    <property type="project" value="InterPro"/>
</dbReference>
<evidence type="ECO:0000259" key="2">
    <source>
        <dbReference type="Pfam" id="PF00112"/>
    </source>
</evidence>
<dbReference type="EMBL" id="BEGY01000094">
    <property type="protein sequence ID" value="GAX83255.1"/>
    <property type="molecule type" value="Genomic_DNA"/>
</dbReference>
<dbReference type="AlphaFoldDB" id="A0A250XJJ5"/>
<evidence type="ECO:0000256" key="1">
    <source>
        <dbReference type="SAM" id="SignalP"/>
    </source>
</evidence>
<evidence type="ECO:0000313" key="3">
    <source>
        <dbReference type="EMBL" id="GAX83255.1"/>
    </source>
</evidence>
<dbReference type="PROSITE" id="PS00639">
    <property type="entry name" value="THIOL_PROTEASE_HIS"/>
    <property type="match status" value="1"/>
</dbReference>
<feature type="signal peptide" evidence="1">
    <location>
        <begin position="1"/>
        <end position="22"/>
    </location>
</feature>
<dbReference type="Pfam" id="PF00112">
    <property type="entry name" value="Peptidase_C1"/>
    <property type="match status" value="1"/>
</dbReference>
<dbReference type="OrthoDB" id="3789175at2759"/>
<name>A0A250XJJ5_9CHLO</name>
<dbReference type="SUPFAM" id="SSF54001">
    <property type="entry name" value="Cysteine proteinases"/>
    <property type="match status" value="1"/>
</dbReference>
<sequence>MRLPGLFVASILLLMCSRHAHAQDEDIPGQPTLPDKFQVSFYYTDAGTAALNLPGRLVTVAKDGSKLGIHFPNQNSSAYYDTQCLSTDSNSTSAYVFNPIVLPEPEYNFTGGMVTHCLKAPKGRTLSPDSGDWDDIKAVAESWDWNGLWKYGGRLTSLQGSPNPVDFWTRSLTPSSSVLSKLFIDSVTSDPVTLITAPYSSSDSFTWEFIRGSFMRYNNSEDVVLLAHIPVDGVCNTSSKDTLVIEIPAKNTQSCRSPAARKALEGRSLGSKPVPPNWKEMEALFKDVYNGLQIPTGYTDNPKYSWSPSTSAAHVGERGSGKAIDFPNFLGLGVSCTSSEGDRLDHAVNIIGWGDCEYANKNRVGESSIIKGQCWIIQNSWGSSVGYKGLYFVAMDMNSDCGIHRFPYIPIASN</sequence>
<reference evidence="3 4" key="1">
    <citation type="submission" date="2017-08" db="EMBL/GenBank/DDBJ databases">
        <title>Acidophilic green algal genome provides insights into adaptation to an acidic environment.</title>
        <authorList>
            <person name="Hirooka S."/>
            <person name="Hirose Y."/>
            <person name="Kanesaki Y."/>
            <person name="Higuchi S."/>
            <person name="Fujiwara T."/>
            <person name="Onuma R."/>
            <person name="Era A."/>
            <person name="Ohbayashi R."/>
            <person name="Uzuka A."/>
            <person name="Nozaki H."/>
            <person name="Yoshikawa H."/>
            <person name="Miyagishima S.Y."/>
        </authorList>
    </citation>
    <scope>NUCLEOTIDE SEQUENCE [LARGE SCALE GENOMIC DNA]</scope>
    <source>
        <strain evidence="3 4">NIES-2499</strain>
    </source>
</reference>